<dbReference type="PANTHER" id="PTHR48104:SF30">
    <property type="entry name" value="METACASPASE-1"/>
    <property type="match status" value="1"/>
</dbReference>
<accession>A0A0C3DD68</accession>
<evidence type="ECO:0000256" key="1">
    <source>
        <dbReference type="ARBA" id="ARBA00009005"/>
    </source>
</evidence>
<name>A0A0C3DD68_9AGAM</name>
<dbReference type="InterPro" id="IPR050452">
    <property type="entry name" value="Metacaspase"/>
</dbReference>
<dbReference type="GO" id="GO:0006508">
    <property type="term" value="P:proteolysis"/>
    <property type="evidence" value="ECO:0007669"/>
    <property type="project" value="InterPro"/>
</dbReference>
<reference evidence="3 4" key="1">
    <citation type="submission" date="2014-04" db="EMBL/GenBank/DDBJ databases">
        <authorList>
            <consortium name="DOE Joint Genome Institute"/>
            <person name="Kuo A."/>
            <person name="Kohler A."/>
            <person name="Nagy L.G."/>
            <person name="Floudas D."/>
            <person name="Copeland A."/>
            <person name="Barry K.W."/>
            <person name="Cichocki N."/>
            <person name="Veneault-Fourrey C."/>
            <person name="LaButti K."/>
            <person name="Lindquist E.A."/>
            <person name="Lipzen A."/>
            <person name="Lundell T."/>
            <person name="Morin E."/>
            <person name="Murat C."/>
            <person name="Sun H."/>
            <person name="Tunlid A."/>
            <person name="Henrissat B."/>
            <person name="Grigoriev I.V."/>
            <person name="Hibbett D.S."/>
            <person name="Martin F."/>
            <person name="Nordberg H.P."/>
            <person name="Cantor M.N."/>
            <person name="Hua S.X."/>
        </authorList>
    </citation>
    <scope>NUCLEOTIDE SEQUENCE [LARGE SCALE GENOMIC DNA]</scope>
    <source>
        <strain evidence="3 4">Foug A</strain>
    </source>
</reference>
<dbReference type="HOGENOM" id="CLU_029389_6_0_1"/>
<dbReference type="InterPro" id="IPR011600">
    <property type="entry name" value="Pept_C14_caspase"/>
</dbReference>
<protein>
    <recommendedName>
        <fullName evidence="2">Peptidase C14 caspase domain-containing protein</fullName>
    </recommendedName>
</protein>
<dbReference type="Pfam" id="PF00656">
    <property type="entry name" value="Peptidase_C14"/>
    <property type="match status" value="1"/>
</dbReference>
<dbReference type="AlphaFoldDB" id="A0A0C3DD68"/>
<dbReference type="PANTHER" id="PTHR48104">
    <property type="entry name" value="METACASPASE-4"/>
    <property type="match status" value="1"/>
</dbReference>
<gene>
    <name evidence="3" type="ORF">SCLCIDRAFT_31138</name>
</gene>
<evidence type="ECO:0000313" key="3">
    <source>
        <dbReference type="EMBL" id="KIM54344.1"/>
    </source>
</evidence>
<feature type="domain" description="Peptidase C14 caspase" evidence="2">
    <location>
        <begin position="3"/>
        <end position="289"/>
    </location>
</feature>
<keyword evidence="4" id="KW-1185">Reference proteome</keyword>
<proteinExistence type="inferred from homology"/>
<dbReference type="EMBL" id="KN822156">
    <property type="protein sequence ID" value="KIM54344.1"/>
    <property type="molecule type" value="Genomic_DNA"/>
</dbReference>
<reference evidence="4" key="2">
    <citation type="submission" date="2015-01" db="EMBL/GenBank/DDBJ databases">
        <title>Evolutionary Origins and Diversification of the Mycorrhizal Mutualists.</title>
        <authorList>
            <consortium name="DOE Joint Genome Institute"/>
            <consortium name="Mycorrhizal Genomics Consortium"/>
            <person name="Kohler A."/>
            <person name="Kuo A."/>
            <person name="Nagy L.G."/>
            <person name="Floudas D."/>
            <person name="Copeland A."/>
            <person name="Barry K.W."/>
            <person name="Cichocki N."/>
            <person name="Veneault-Fourrey C."/>
            <person name="LaButti K."/>
            <person name="Lindquist E.A."/>
            <person name="Lipzen A."/>
            <person name="Lundell T."/>
            <person name="Morin E."/>
            <person name="Murat C."/>
            <person name="Riley R."/>
            <person name="Ohm R."/>
            <person name="Sun H."/>
            <person name="Tunlid A."/>
            <person name="Henrissat B."/>
            <person name="Grigoriev I.V."/>
            <person name="Hibbett D.S."/>
            <person name="Martin F."/>
        </authorList>
    </citation>
    <scope>NUCLEOTIDE SEQUENCE [LARGE SCALE GENOMIC DNA]</scope>
    <source>
        <strain evidence="4">Foug A</strain>
    </source>
</reference>
<dbReference type="OrthoDB" id="3223806at2759"/>
<dbReference type="Proteomes" id="UP000053989">
    <property type="component" value="Unassembled WGS sequence"/>
</dbReference>
<evidence type="ECO:0000313" key="4">
    <source>
        <dbReference type="Proteomes" id="UP000053989"/>
    </source>
</evidence>
<dbReference type="InParanoid" id="A0A0C3DD68"/>
<dbReference type="GO" id="GO:0005737">
    <property type="term" value="C:cytoplasm"/>
    <property type="evidence" value="ECO:0007669"/>
    <property type="project" value="TreeGrafter"/>
</dbReference>
<evidence type="ECO:0000259" key="2">
    <source>
        <dbReference type="Pfam" id="PF00656"/>
    </source>
</evidence>
<dbReference type="Gene3D" id="3.40.50.1460">
    <property type="match status" value="1"/>
</dbReference>
<comment type="similarity">
    <text evidence="1">Belongs to the peptidase C14B family.</text>
</comment>
<organism evidence="3 4">
    <name type="scientific">Scleroderma citrinum Foug A</name>
    <dbReference type="NCBI Taxonomy" id="1036808"/>
    <lineage>
        <taxon>Eukaryota</taxon>
        <taxon>Fungi</taxon>
        <taxon>Dikarya</taxon>
        <taxon>Basidiomycota</taxon>
        <taxon>Agaricomycotina</taxon>
        <taxon>Agaricomycetes</taxon>
        <taxon>Agaricomycetidae</taxon>
        <taxon>Boletales</taxon>
        <taxon>Sclerodermatineae</taxon>
        <taxon>Sclerodermataceae</taxon>
        <taxon>Scleroderma</taxon>
    </lineage>
</organism>
<dbReference type="GO" id="GO:0004197">
    <property type="term" value="F:cysteine-type endopeptidase activity"/>
    <property type="evidence" value="ECO:0007669"/>
    <property type="project" value="InterPro"/>
</dbReference>
<sequence length="335" mass="38298">MTKYALLISIQTFDHQPPLPLAHRYTQDLRRCLIEVYGHQEKNAVVMQDVTGVPDYLRPTELNILQQIRVLVNNASDGDYFFLYYSGHGSQIPSSDDNEWDGADERQYIRVIRSSAVTRLLTLLKEIATTDGKWIIDNRLHDELIVPLENKKVRLFAFFDCCHSETMLDLGRGRKYSRKWGGGPGRTAKGKILQICRSPSLLRAKMSPKDKVEPQLLPNNSVDTLVSGTMSLPVKQESSFRAISLSACGDGQLAYDDMYNGVTATKNFVDLIKKKKITWEELRTQMGERTKEVLRQNSRCLPARTVSLNAQFDERMQHPRYDFSTNTNLTEEVDF</sequence>